<evidence type="ECO:0000256" key="3">
    <source>
        <dbReference type="ARBA" id="ARBA00022827"/>
    </source>
</evidence>
<feature type="region of interest" description="Disordered" evidence="5">
    <location>
        <begin position="303"/>
        <end position="327"/>
    </location>
</feature>
<dbReference type="InterPro" id="IPR003953">
    <property type="entry name" value="FAD-dep_OxRdtase_2_FAD-bd"/>
</dbReference>
<dbReference type="VEuPathDB" id="FungiDB:F4678DRAFT_416143"/>
<dbReference type="Pfam" id="PF00890">
    <property type="entry name" value="FAD_binding_2"/>
    <property type="match status" value="1"/>
</dbReference>
<keyword evidence="2" id="KW-0285">Flavoprotein</keyword>
<dbReference type="GO" id="GO:0016491">
    <property type="term" value="F:oxidoreductase activity"/>
    <property type="evidence" value="ECO:0007669"/>
    <property type="project" value="UniProtKB-KW"/>
</dbReference>
<dbReference type="SUPFAM" id="SSF51905">
    <property type="entry name" value="FAD/NAD(P)-binding domain"/>
    <property type="match status" value="1"/>
</dbReference>
<keyword evidence="3" id="KW-0274">FAD</keyword>
<dbReference type="PANTHER" id="PTHR46056:SF12">
    <property type="entry name" value="LONG-CHAIN-ALCOHOL OXIDASE"/>
    <property type="match status" value="1"/>
</dbReference>
<evidence type="ECO:0000313" key="8">
    <source>
        <dbReference type="Proteomes" id="UP001148614"/>
    </source>
</evidence>
<evidence type="ECO:0000256" key="1">
    <source>
        <dbReference type="ARBA" id="ARBA00010790"/>
    </source>
</evidence>
<keyword evidence="8" id="KW-1185">Reference proteome</keyword>
<dbReference type="PANTHER" id="PTHR46056">
    <property type="entry name" value="LONG-CHAIN-ALCOHOL OXIDASE"/>
    <property type="match status" value="1"/>
</dbReference>
<feature type="compositionally biased region" description="Low complexity" evidence="5">
    <location>
        <begin position="316"/>
        <end position="327"/>
    </location>
</feature>
<gene>
    <name evidence="7" type="ORF">NPX13_g10560</name>
</gene>
<keyword evidence="4" id="KW-0560">Oxidoreductase</keyword>
<protein>
    <recommendedName>
        <fullName evidence="6">FAD-dependent oxidoreductase 2 FAD-binding domain-containing protein</fullName>
    </recommendedName>
</protein>
<feature type="domain" description="FAD-dependent oxidoreductase 2 FAD-binding" evidence="6">
    <location>
        <begin position="219"/>
        <end position="252"/>
    </location>
</feature>
<organism evidence="7 8">
    <name type="scientific">Xylaria arbuscula</name>
    <dbReference type="NCBI Taxonomy" id="114810"/>
    <lineage>
        <taxon>Eukaryota</taxon>
        <taxon>Fungi</taxon>
        <taxon>Dikarya</taxon>
        <taxon>Ascomycota</taxon>
        <taxon>Pezizomycotina</taxon>
        <taxon>Sordariomycetes</taxon>
        <taxon>Xylariomycetidae</taxon>
        <taxon>Xylariales</taxon>
        <taxon>Xylariaceae</taxon>
        <taxon>Xylaria</taxon>
    </lineage>
</organism>
<comment type="caution">
    <text evidence="7">The sequence shown here is derived from an EMBL/GenBank/DDBJ whole genome shotgun (WGS) entry which is preliminary data.</text>
</comment>
<dbReference type="Proteomes" id="UP001148614">
    <property type="component" value="Unassembled WGS sequence"/>
</dbReference>
<dbReference type="InterPro" id="IPR036188">
    <property type="entry name" value="FAD/NAD-bd_sf"/>
</dbReference>
<evidence type="ECO:0000313" key="7">
    <source>
        <dbReference type="EMBL" id="KAJ3554649.1"/>
    </source>
</evidence>
<dbReference type="AlphaFoldDB" id="A0A9W8N4T0"/>
<accession>A0A9W8N4T0</accession>
<dbReference type="Gene3D" id="3.50.50.60">
    <property type="entry name" value="FAD/NAD(P)-binding domain"/>
    <property type="match status" value="1"/>
</dbReference>
<evidence type="ECO:0000256" key="2">
    <source>
        <dbReference type="ARBA" id="ARBA00022630"/>
    </source>
</evidence>
<name>A0A9W8N4T0_9PEZI</name>
<proteinExistence type="inferred from homology"/>
<evidence type="ECO:0000256" key="5">
    <source>
        <dbReference type="SAM" id="MobiDB-lite"/>
    </source>
</evidence>
<sequence length="327" mass="36001">MADVMAPTPVPLPQPRPVEGFGEQQWQTLFALLDVVTPSIAVDAEITDKKNQLRITEAQCLEAYELTKRNLVNYPDYEKFKAYLRSRPANLPEYTQYAKRFVGHLPKSAQKELGRLLTVLNTQLGSLLATGYRQPFKDQPLHVREAIFQSWTRAWLSIFPQAASPFMIMAKLAFTQFDPLFRELNGYTNLMDGYKPGPAFDYNFMQFPSGDEPAVLDVDVVIVGSGCGGGVCAKVLAEAGHDVLVVDKGYYFPPSQLPMSTEAANQFLFEGNGPVQTDDRCTSSQAAPGAVAVQSTGVYPSYRKDTCDKSGRMQGSASSPRKSSSTA</sequence>
<reference evidence="7" key="1">
    <citation type="submission" date="2022-07" db="EMBL/GenBank/DDBJ databases">
        <title>Genome Sequence of Xylaria arbuscula.</title>
        <authorList>
            <person name="Buettner E."/>
        </authorList>
    </citation>
    <scope>NUCLEOTIDE SEQUENCE</scope>
    <source>
        <strain evidence="7">VT107</strain>
    </source>
</reference>
<comment type="similarity">
    <text evidence="1">Belongs to the GMC oxidoreductase family.</text>
</comment>
<dbReference type="EMBL" id="JANPWZ010003029">
    <property type="protein sequence ID" value="KAJ3554649.1"/>
    <property type="molecule type" value="Genomic_DNA"/>
</dbReference>
<evidence type="ECO:0000256" key="4">
    <source>
        <dbReference type="ARBA" id="ARBA00023002"/>
    </source>
</evidence>
<evidence type="ECO:0000259" key="6">
    <source>
        <dbReference type="Pfam" id="PF00890"/>
    </source>
</evidence>